<evidence type="ECO:0000313" key="3">
    <source>
        <dbReference type="Proteomes" id="UP001596461"/>
    </source>
</evidence>
<evidence type="ECO:0000313" key="2">
    <source>
        <dbReference type="EMBL" id="MFC7070550.1"/>
    </source>
</evidence>
<dbReference type="Pfam" id="PF13439">
    <property type="entry name" value="Glyco_transf_4"/>
    <property type="match status" value="1"/>
</dbReference>
<dbReference type="Gene3D" id="3.40.50.2000">
    <property type="entry name" value="Glycogen Phosphorylase B"/>
    <property type="match status" value="2"/>
</dbReference>
<dbReference type="AlphaFoldDB" id="A0ABD5WEG8"/>
<accession>A0ABD5WEG8</accession>
<keyword evidence="2" id="KW-0808">Transferase</keyword>
<dbReference type="CDD" id="cd03801">
    <property type="entry name" value="GT4_PimA-like"/>
    <property type="match status" value="1"/>
</dbReference>
<comment type="caution">
    <text evidence="2">The sequence shown here is derived from an EMBL/GenBank/DDBJ whole genome shotgun (WGS) entry which is preliminary data.</text>
</comment>
<dbReference type="RefSeq" id="WP_390210725.1">
    <property type="nucleotide sequence ID" value="NZ_JBHTAH010000011.1"/>
</dbReference>
<name>A0ABD5WEG8_9EURY</name>
<keyword evidence="3" id="KW-1185">Reference proteome</keyword>
<organism evidence="2 3">
    <name type="scientific">Halobaculum lipolyticum</name>
    <dbReference type="NCBI Taxonomy" id="3032001"/>
    <lineage>
        <taxon>Archaea</taxon>
        <taxon>Methanobacteriati</taxon>
        <taxon>Methanobacteriota</taxon>
        <taxon>Stenosarchaea group</taxon>
        <taxon>Halobacteria</taxon>
        <taxon>Halobacteriales</taxon>
        <taxon>Haloferacaceae</taxon>
        <taxon>Halobaculum</taxon>
    </lineage>
</organism>
<dbReference type="PANTHER" id="PTHR12526">
    <property type="entry name" value="GLYCOSYLTRANSFERASE"/>
    <property type="match status" value="1"/>
</dbReference>
<sequence length="397" mass="42606">MRVLYLLGQGDGGLAHYTAELANAVAADHEVIVLKPTETDADEHFDDAVTVVDAFEPIGITMPRIHSFEVDPVAALRGLRSYTAVRRVFEFDPDVVHDASGLFPQVRWFAARHGVDEAYPFVVTKHEVPESRFSLSRPAVAVEESINALLPALDVDAHVVHTTNQREALTGYGVDPDSVSVIPHGAYSLFGSPDDATTATEPNTLLFFGNVVPPKGPDTLVEAMPLVRERVPDATAVIAGDGSLPASARATMAAHPDAFERHDRYVPDDEVGDLFARAAVVVAPYRDQGGTKGHSGAVSTAFSFGNPVVASTAGEFPRLVGERGCGRVVPPDDPERLADALVDVLLDPETRAQMARNSREMADRLSWASVAERHRAVYERVAASRPASTSGEGCSRI</sequence>
<dbReference type="GO" id="GO:0016757">
    <property type="term" value="F:glycosyltransferase activity"/>
    <property type="evidence" value="ECO:0007669"/>
    <property type="project" value="UniProtKB-KW"/>
</dbReference>
<protein>
    <submittedName>
        <fullName evidence="2">Glycosyltransferase family 4 protein</fullName>
        <ecNumber evidence="2">2.4.-.-</ecNumber>
    </submittedName>
</protein>
<proteinExistence type="predicted"/>
<dbReference type="Pfam" id="PF13692">
    <property type="entry name" value="Glyco_trans_1_4"/>
    <property type="match status" value="1"/>
</dbReference>
<dbReference type="Proteomes" id="UP001596461">
    <property type="component" value="Unassembled WGS sequence"/>
</dbReference>
<keyword evidence="2" id="KW-0328">Glycosyltransferase</keyword>
<dbReference type="EC" id="2.4.-.-" evidence="2"/>
<gene>
    <name evidence="2" type="ORF">ACFQL9_12930</name>
</gene>
<dbReference type="InterPro" id="IPR028098">
    <property type="entry name" value="Glyco_trans_4-like_N"/>
</dbReference>
<evidence type="ECO:0000259" key="1">
    <source>
        <dbReference type="Pfam" id="PF13439"/>
    </source>
</evidence>
<dbReference type="SUPFAM" id="SSF53756">
    <property type="entry name" value="UDP-Glycosyltransferase/glycogen phosphorylase"/>
    <property type="match status" value="1"/>
</dbReference>
<reference evidence="2 3" key="1">
    <citation type="journal article" date="2019" name="Int. J. Syst. Evol. Microbiol.">
        <title>The Global Catalogue of Microorganisms (GCM) 10K type strain sequencing project: providing services to taxonomists for standard genome sequencing and annotation.</title>
        <authorList>
            <consortium name="The Broad Institute Genomics Platform"/>
            <consortium name="The Broad Institute Genome Sequencing Center for Infectious Disease"/>
            <person name="Wu L."/>
            <person name="Ma J."/>
        </authorList>
    </citation>
    <scope>NUCLEOTIDE SEQUENCE [LARGE SCALE GENOMIC DNA]</scope>
    <source>
        <strain evidence="2 3">DT31</strain>
    </source>
</reference>
<dbReference type="EMBL" id="JBHTAH010000011">
    <property type="protein sequence ID" value="MFC7070550.1"/>
    <property type="molecule type" value="Genomic_DNA"/>
</dbReference>
<feature type="domain" description="Glycosyltransferase subfamily 4-like N-terminal" evidence="1">
    <location>
        <begin position="12"/>
        <end position="185"/>
    </location>
</feature>